<reference evidence="2" key="1">
    <citation type="submission" date="2018-02" db="EMBL/GenBank/DDBJ databases">
        <authorList>
            <person name="Clavel T."/>
            <person name="Strowig T."/>
        </authorList>
    </citation>
    <scope>NUCLEOTIDE SEQUENCE [LARGE SCALE GENOMIC DNA]</scope>
    <source>
        <strain evidence="2">DSM 100764</strain>
    </source>
</reference>
<gene>
    <name evidence="1" type="ORF">C5O25_08550</name>
</gene>
<organism evidence="1 2">
    <name type="scientific">Paramuribaculum intestinale</name>
    <dbReference type="NCBI Taxonomy" id="2094151"/>
    <lineage>
        <taxon>Bacteria</taxon>
        <taxon>Pseudomonadati</taxon>
        <taxon>Bacteroidota</taxon>
        <taxon>Bacteroidia</taxon>
        <taxon>Bacteroidales</taxon>
        <taxon>Muribaculaceae</taxon>
        <taxon>Paramuribaculum</taxon>
    </lineage>
</organism>
<accession>A0A2V1IQV6</accession>
<evidence type="ECO:0000313" key="2">
    <source>
        <dbReference type="Proteomes" id="UP000244925"/>
    </source>
</evidence>
<name>A0A2V1IQV6_9BACT</name>
<comment type="caution">
    <text evidence="1">The sequence shown here is derived from an EMBL/GenBank/DDBJ whole genome shotgun (WGS) entry which is preliminary data.</text>
</comment>
<evidence type="ECO:0000313" key="1">
    <source>
        <dbReference type="EMBL" id="PWB06938.1"/>
    </source>
</evidence>
<protein>
    <submittedName>
        <fullName evidence="1">MarR family transcriptional regulator</fullName>
    </submittedName>
</protein>
<proteinExistence type="predicted"/>
<sequence length="194" mass="22786">MKRQWTDSHTEMLRELYPVETIERTAEIIGFSRTTIKVKARKFGIVKGMNVEWLDKATVVRNNFDSHSFAEIADMIGATKTTVARIAGKLGLRRTRKENRHIRSRVRKDMVKREKRRVIFGFDPVTRIKVVTNRRRIRLRAELKAAGYIVERMANILYFKSEDCRNLNKENIASRHGLRFAPWPYEEEPLVNAI</sequence>
<dbReference type="AlphaFoldDB" id="A0A2V1IQV6"/>
<dbReference type="GeneID" id="93423523"/>
<dbReference type="RefSeq" id="WP_107036323.1">
    <property type="nucleotide sequence ID" value="NZ_CARBNI010000045.1"/>
</dbReference>
<dbReference type="Proteomes" id="UP000244925">
    <property type="component" value="Unassembled WGS sequence"/>
</dbReference>
<keyword evidence="2" id="KW-1185">Reference proteome</keyword>
<dbReference type="EMBL" id="PUBV01000017">
    <property type="protein sequence ID" value="PWB06938.1"/>
    <property type="molecule type" value="Genomic_DNA"/>
</dbReference>